<evidence type="ECO:0000313" key="1">
    <source>
        <dbReference type="EMBL" id="RAP76398.1"/>
    </source>
</evidence>
<evidence type="ECO:0008006" key="3">
    <source>
        <dbReference type="Google" id="ProtNLM"/>
    </source>
</evidence>
<dbReference type="EMBL" id="QLUW01000002">
    <property type="protein sequence ID" value="RAP76398.1"/>
    <property type="molecule type" value="Genomic_DNA"/>
</dbReference>
<keyword evidence="2" id="KW-1185">Reference proteome</keyword>
<gene>
    <name evidence="1" type="ORF">DL346_13480</name>
</gene>
<dbReference type="SUPFAM" id="SSF81301">
    <property type="entry name" value="Nucleotidyltransferase"/>
    <property type="match status" value="1"/>
</dbReference>
<sequence length="198" mass="22069">MERRELMDQTEPIFRALERIANAAGPTGARWLIGGSAGLLLRGLELGRPPRDLDLYADEADAAVLHKALLPYAVDEQHESVSPIYRSVLSHYLIEGIQVELVGGFIVSAGGDRYEVEVAEVLSPLQLPMTIGDCLVGIVPLAHELWFNVLREREDRTRLIASQIRKEPKLHMEAARIIASRNSLTAKTKQYVQHLIES</sequence>
<comment type="caution">
    <text evidence="1">The sequence shown here is derived from an EMBL/GenBank/DDBJ whole genome shotgun (WGS) entry which is preliminary data.</text>
</comment>
<reference evidence="1 2" key="1">
    <citation type="submission" date="2018-06" db="EMBL/GenBank/DDBJ databases">
        <title>Paenibacillus montanisoli sp. nov., isolated from mountain area soil.</title>
        <authorList>
            <person name="Wu M."/>
        </authorList>
    </citation>
    <scope>NUCLEOTIDE SEQUENCE [LARGE SCALE GENOMIC DNA]</scope>
    <source>
        <strain evidence="1 2">RA17</strain>
    </source>
</reference>
<proteinExistence type="predicted"/>
<dbReference type="Proteomes" id="UP000249260">
    <property type="component" value="Unassembled WGS sequence"/>
</dbReference>
<accession>A0A328U0T7</accession>
<protein>
    <recommendedName>
        <fullName evidence="3">Nucleotidyltransferase family protein</fullName>
    </recommendedName>
</protein>
<dbReference type="InterPro" id="IPR043519">
    <property type="entry name" value="NT_sf"/>
</dbReference>
<name>A0A328U0T7_9BACL</name>
<dbReference type="Gene3D" id="3.30.460.40">
    <property type="match status" value="1"/>
</dbReference>
<organism evidence="1 2">
    <name type="scientific">Paenibacillus montanisoli</name>
    <dbReference type="NCBI Taxonomy" id="2081970"/>
    <lineage>
        <taxon>Bacteria</taxon>
        <taxon>Bacillati</taxon>
        <taxon>Bacillota</taxon>
        <taxon>Bacilli</taxon>
        <taxon>Bacillales</taxon>
        <taxon>Paenibacillaceae</taxon>
        <taxon>Paenibacillus</taxon>
    </lineage>
</organism>
<evidence type="ECO:0000313" key="2">
    <source>
        <dbReference type="Proteomes" id="UP000249260"/>
    </source>
</evidence>
<dbReference type="AlphaFoldDB" id="A0A328U0T7"/>